<evidence type="ECO:0000313" key="2">
    <source>
        <dbReference type="EMBL" id="GLQ54346.1"/>
    </source>
</evidence>
<organism evidence="2 3">
    <name type="scientific">Devosia nitrariae</name>
    <dbReference type="NCBI Taxonomy" id="2071872"/>
    <lineage>
        <taxon>Bacteria</taxon>
        <taxon>Pseudomonadati</taxon>
        <taxon>Pseudomonadota</taxon>
        <taxon>Alphaproteobacteria</taxon>
        <taxon>Hyphomicrobiales</taxon>
        <taxon>Devosiaceae</taxon>
        <taxon>Devosia</taxon>
    </lineage>
</organism>
<protein>
    <submittedName>
        <fullName evidence="2">Uncharacterized protein</fullName>
    </submittedName>
</protein>
<comment type="caution">
    <text evidence="2">The sequence shown here is derived from an EMBL/GenBank/DDBJ whole genome shotgun (WGS) entry which is preliminary data.</text>
</comment>
<keyword evidence="1" id="KW-0732">Signal</keyword>
<dbReference type="Proteomes" id="UP001156691">
    <property type="component" value="Unassembled WGS sequence"/>
</dbReference>
<feature type="chain" id="PRO_5046736485" evidence="1">
    <location>
        <begin position="28"/>
        <end position="156"/>
    </location>
</feature>
<dbReference type="RefSeq" id="WP_284339781.1">
    <property type="nucleotide sequence ID" value="NZ_BSNS01000007.1"/>
</dbReference>
<dbReference type="EMBL" id="BSNS01000007">
    <property type="protein sequence ID" value="GLQ54346.1"/>
    <property type="molecule type" value="Genomic_DNA"/>
</dbReference>
<feature type="signal peptide" evidence="1">
    <location>
        <begin position="1"/>
        <end position="27"/>
    </location>
</feature>
<evidence type="ECO:0000256" key="1">
    <source>
        <dbReference type="SAM" id="SignalP"/>
    </source>
</evidence>
<evidence type="ECO:0000313" key="3">
    <source>
        <dbReference type="Proteomes" id="UP001156691"/>
    </source>
</evidence>
<accession>A0ABQ5W3T6</accession>
<reference evidence="3" key="1">
    <citation type="journal article" date="2019" name="Int. J. Syst. Evol. Microbiol.">
        <title>The Global Catalogue of Microorganisms (GCM) 10K type strain sequencing project: providing services to taxonomists for standard genome sequencing and annotation.</title>
        <authorList>
            <consortium name="The Broad Institute Genomics Platform"/>
            <consortium name="The Broad Institute Genome Sequencing Center for Infectious Disease"/>
            <person name="Wu L."/>
            <person name="Ma J."/>
        </authorList>
    </citation>
    <scope>NUCLEOTIDE SEQUENCE [LARGE SCALE GENOMIC DNA]</scope>
    <source>
        <strain evidence="3">NBRC 112416</strain>
    </source>
</reference>
<keyword evidence="3" id="KW-1185">Reference proteome</keyword>
<proteinExistence type="predicted"/>
<sequence length="156" mass="16618">MRNITRLGAALVGATLCLSSQALSVHAQSGPGDAALVGELVAFHGSKTIVSVMTTHCYETTGLDPAYKQAAEDWYLRNIGFLDLADRVVARLGGAAPQEQQAVETYAGEQIMSAYNQTADKNAFCREFLAKVEAGGFDIDKQLPGPLKQAQEIASQ</sequence>
<gene>
    <name evidence="2" type="ORF">GCM10010862_16050</name>
</gene>
<name>A0ABQ5W3T6_9HYPH</name>